<evidence type="ECO:0000313" key="1">
    <source>
        <dbReference type="EMBL" id="QZN95710.1"/>
    </source>
</evidence>
<gene>
    <name evidence="1" type="ORF">K6K13_21615</name>
</gene>
<dbReference type="RefSeq" id="WP_222158786.1">
    <property type="nucleotide sequence ID" value="NZ_CP081864.1"/>
</dbReference>
<organism evidence="1 2">
    <name type="scientific">Symbiopectobacterium purcellii</name>
    <dbReference type="NCBI Taxonomy" id="2871826"/>
    <lineage>
        <taxon>Bacteria</taxon>
        <taxon>Pseudomonadati</taxon>
        <taxon>Pseudomonadota</taxon>
        <taxon>Gammaproteobacteria</taxon>
        <taxon>Enterobacterales</taxon>
        <taxon>Enterobacteriaceae</taxon>
    </lineage>
</organism>
<keyword evidence="2" id="KW-1185">Reference proteome</keyword>
<dbReference type="Proteomes" id="UP000825886">
    <property type="component" value="Chromosome"/>
</dbReference>
<dbReference type="Pfam" id="PF10748">
    <property type="entry name" value="HofP"/>
    <property type="match status" value="1"/>
</dbReference>
<protein>
    <submittedName>
        <fullName evidence="1">DUF2531 family protein</fullName>
    </submittedName>
</protein>
<evidence type="ECO:0000313" key="2">
    <source>
        <dbReference type="Proteomes" id="UP000825886"/>
    </source>
</evidence>
<dbReference type="InterPro" id="IPR019684">
    <property type="entry name" value="HofP"/>
</dbReference>
<dbReference type="EMBL" id="CP081864">
    <property type="protein sequence ID" value="QZN95710.1"/>
    <property type="molecule type" value="Genomic_DNA"/>
</dbReference>
<proteinExistence type="predicted"/>
<accession>A0ABX9AKM4</accession>
<name>A0ABX9AKM4_9ENTR</name>
<sequence>MKVTHGWMLVLALYSPVALSDIARAGRDPFQPAARHAAGGDDITRWRLEGVIGDSAGWSGWLSVPGERWLMVSVGDALVSSGWTVSAIDEQGVQVEKSVVDATGQARRWVRMLPATRSSRSGAIR</sequence>
<reference evidence="1 2" key="1">
    <citation type="submission" date="2021-08" db="EMBL/GenBank/DDBJ databases">
        <title>Culture and genomic analysis of Symbiopectobacterium purcellii sp. nov. gen. nov., isolated from the leafhopper Empoasca decipiens.</title>
        <authorList>
            <person name="Nadal-Jimenez P."/>
            <person name="Siozios S."/>
            <person name="Halliday N."/>
            <person name="Camara M."/>
            <person name="Hurst G.D.D."/>
        </authorList>
    </citation>
    <scope>NUCLEOTIDE SEQUENCE [LARGE SCALE GENOMIC DNA]</scope>
    <source>
        <strain evidence="1 2">SyEd1</strain>
    </source>
</reference>